<organism evidence="2 3">
    <name type="scientific">Glossina brevipalpis</name>
    <dbReference type="NCBI Taxonomy" id="37001"/>
    <lineage>
        <taxon>Eukaryota</taxon>
        <taxon>Metazoa</taxon>
        <taxon>Ecdysozoa</taxon>
        <taxon>Arthropoda</taxon>
        <taxon>Hexapoda</taxon>
        <taxon>Insecta</taxon>
        <taxon>Pterygota</taxon>
        <taxon>Neoptera</taxon>
        <taxon>Endopterygota</taxon>
        <taxon>Diptera</taxon>
        <taxon>Brachycera</taxon>
        <taxon>Muscomorpha</taxon>
        <taxon>Hippoboscoidea</taxon>
        <taxon>Glossinidae</taxon>
        <taxon>Glossina</taxon>
    </lineage>
</organism>
<reference evidence="3" key="1">
    <citation type="submission" date="2014-03" db="EMBL/GenBank/DDBJ databases">
        <authorList>
            <person name="Aksoy S."/>
            <person name="Warren W."/>
            <person name="Wilson R.K."/>
        </authorList>
    </citation>
    <scope>NUCLEOTIDE SEQUENCE [LARGE SCALE GENOMIC DNA]</scope>
    <source>
        <strain evidence="3">IAEA</strain>
    </source>
</reference>
<keyword evidence="1" id="KW-1133">Transmembrane helix</keyword>
<proteinExistence type="predicted"/>
<dbReference type="Proteomes" id="UP000091820">
    <property type="component" value="Unassembled WGS sequence"/>
</dbReference>
<protein>
    <submittedName>
        <fullName evidence="2">Uncharacterized protein</fullName>
    </submittedName>
</protein>
<evidence type="ECO:0000256" key="1">
    <source>
        <dbReference type="SAM" id="Phobius"/>
    </source>
</evidence>
<sequence length="273" mass="30834">MIPVYAAVLLRSADQVEYEMSYKVTRKIHDINLFLSSNVFANVSKYLNGQFYDYIPATGIIHGDIVVPKFLAVNGPKGTYSHFCISRALQSFIRVKPKTFFHASSTGIRSPNLLPGPPTKKAISSSKSNNLQAPNTGATRLDCLRNYDFVISIHKLESLALYFENFIIVIVVFDCIIISIKCNVMNSFASYIEFQNTVAAAKPRYRKSSHYTPFKGSTFARSSPPHRILGVSLSNDPNYRLPLQYIEVYRRVSKLCCNKPNITVLLILDLRYN</sequence>
<dbReference type="EnsemblMetazoa" id="GBRI006303-RA">
    <property type="protein sequence ID" value="GBRI006303-PA"/>
    <property type="gene ID" value="GBRI006303"/>
</dbReference>
<name>A0A1A9W4R7_9MUSC</name>
<dbReference type="AlphaFoldDB" id="A0A1A9W4R7"/>
<keyword evidence="1" id="KW-0472">Membrane</keyword>
<feature type="transmembrane region" description="Helical" evidence="1">
    <location>
        <begin position="159"/>
        <end position="180"/>
    </location>
</feature>
<keyword evidence="3" id="KW-1185">Reference proteome</keyword>
<reference evidence="2" key="2">
    <citation type="submission" date="2020-05" db="UniProtKB">
        <authorList>
            <consortium name="EnsemblMetazoa"/>
        </authorList>
    </citation>
    <scope>IDENTIFICATION</scope>
    <source>
        <strain evidence="2">IAEA</strain>
    </source>
</reference>
<accession>A0A1A9W4R7</accession>
<keyword evidence="1" id="KW-0812">Transmembrane</keyword>
<dbReference type="VEuPathDB" id="VectorBase:GBRI006303"/>
<evidence type="ECO:0000313" key="3">
    <source>
        <dbReference type="Proteomes" id="UP000091820"/>
    </source>
</evidence>
<evidence type="ECO:0000313" key="2">
    <source>
        <dbReference type="EnsemblMetazoa" id="GBRI006303-PA"/>
    </source>
</evidence>